<dbReference type="AlphaFoldDB" id="A0AAE1SZ52"/>
<comment type="caution">
    <text evidence="1">The sequence shown here is derived from an EMBL/GenBank/DDBJ whole genome shotgun (WGS) entry which is preliminary data.</text>
</comment>
<proteinExistence type="predicted"/>
<name>A0AAE1SZ52_9SOLA</name>
<evidence type="ECO:0000313" key="1">
    <source>
        <dbReference type="EMBL" id="KAK4378975.1"/>
    </source>
</evidence>
<keyword evidence="2" id="KW-1185">Reference proteome</keyword>
<gene>
    <name evidence="1" type="ORF">RND71_000837</name>
</gene>
<evidence type="ECO:0000313" key="2">
    <source>
        <dbReference type="Proteomes" id="UP001291623"/>
    </source>
</evidence>
<dbReference type="Proteomes" id="UP001291623">
    <property type="component" value="Unassembled WGS sequence"/>
</dbReference>
<dbReference type="EMBL" id="JAVYJV010000001">
    <property type="protein sequence ID" value="KAK4378975.1"/>
    <property type="molecule type" value="Genomic_DNA"/>
</dbReference>
<organism evidence="1 2">
    <name type="scientific">Anisodus tanguticus</name>
    <dbReference type="NCBI Taxonomy" id="243964"/>
    <lineage>
        <taxon>Eukaryota</taxon>
        <taxon>Viridiplantae</taxon>
        <taxon>Streptophyta</taxon>
        <taxon>Embryophyta</taxon>
        <taxon>Tracheophyta</taxon>
        <taxon>Spermatophyta</taxon>
        <taxon>Magnoliopsida</taxon>
        <taxon>eudicotyledons</taxon>
        <taxon>Gunneridae</taxon>
        <taxon>Pentapetalae</taxon>
        <taxon>asterids</taxon>
        <taxon>lamiids</taxon>
        <taxon>Solanales</taxon>
        <taxon>Solanaceae</taxon>
        <taxon>Solanoideae</taxon>
        <taxon>Hyoscyameae</taxon>
        <taxon>Anisodus</taxon>
    </lineage>
</organism>
<reference evidence="1" key="1">
    <citation type="submission" date="2023-12" db="EMBL/GenBank/DDBJ databases">
        <title>Genome assembly of Anisodus tanguticus.</title>
        <authorList>
            <person name="Wang Y.-J."/>
        </authorList>
    </citation>
    <scope>NUCLEOTIDE SEQUENCE</scope>
    <source>
        <strain evidence="1">KB-2021</strain>
        <tissue evidence="1">Leaf</tissue>
    </source>
</reference>
<sequence>MVGPVGGLFLVEKWRTEYDITLELWNPATRVVTTLPAGHFQLQPFFSENSIFWGFGLDPFPNNYKVIWVRNFWDKITGRTHNYLVDKQDSSEPLTLFFSTARIFGYVEKQVHDYGLRQA</sequence>
<protein>
    <submittedName>
        <fullName evidence="1">Uncharacterized protein</fullName>
    </submittedName>
</protein>
<accession>A0AAE1SZ52</accession>